<dbReference type="InterPro" id="IPR016035">
    <property type="entry name" value="Acyl_Trfase/lysoPLipase"/>
</dbReference>
<dbReference type="PROSITE" id="PS51635">
    <property type="entry name" value="PNPLA"/>
    <property type="match status" value="1"/>
</dbReference>
<evidence type="ECO:0000256" key="1">
    <source>
        <dbReference type="ARBA" id="ARBA00022801"/>
    </source>
</evidence>
<proteinExistence type="predicted"/>
<evidence type="ECO:0000313" key="8">
    <source>
        <dbReference type="Proteomes" id="UP000790347"/>
    </source>
</evidence>
<dbReference type="PANTHER" id="PTHR24185:SF1">
    <property type="entry name" value="CALCIUM-INDEPENDENT PHOSPHOLIPASE A2-GAMMA"/>
    <property type="match status" value="1"/>
</dbReference>
<dbReference type="Pfam" id="PF01734">
    <property type="entry name" value="Patatin"/>
    <property type="match status" value="1"/>
</dbReference>
<sequence>MKSIIPITANSLKTLRSYLKSVPNKIYSVEIKIKTENASSSTELPTVSETVDPNNLQSKQTTSSNATTETKMVDKKSKPKSLSNNVSLKKLSQIERIKRTEKLVNSLKHSWSIATLPNAISLNIRLKQLYDHLQTYPEASNLAVRKNILSKLLKIREFSQFLINGTSISEWLKLPQKRKSSSQQINQTRLLHKNYHRFVNENSRQIISLLGHADPPKGRGIRVLSIDGGGTRGLLVIEILRQIERQYGQPIHKIFDLICGVSTGAIIAMLLGALRIPIDECESYYRQVSSYLFKTDVLRGTGRLLWSHAYYDTNVYEKILKQIYGDIRLIHTKKSSDCPHMVVISAIVNLPTLEPYLFRNYELHPSSKPLSHFDGGSMHRIWEAVRASSAAPGYFEEFTLDKHVHQDGGILLNNPTAVALHEAKLLWPNEQIQCVISLGSGRYQPPSNRTIESHDNKDVTLSSLKHKILRLIDSATDTEMIHRLMQDMLPNQVYYRMNPMLTDYSTIDENRPEKLEQMKQDAQIYLRKNEHKFRTAIEQLKLERSHYQSLKDRIHLQSKVYWPF</sequence>
<dbReference type="GO" id="GO:0047499">
    <property type="term" value="F:calcium-independent phospholipase A2 activity"/>
    <property type="evidence" value="ECO:0007669"/>
    <property type="project" value="TreeGrafter"/>
</dbReference>
<feature type="short sequence motif" description="GXGXXG" evidence="4">
    <location>
        <begin position="228"/>
        <end position="233"/>
    </location>
</feature>
<keyword evidence="1 4" id="KW-0378">Hydrolase</keyword>
<evidence type="ECO:0000256" key="3">
    <source>
        <dbReference type="ARBA" id="ARBA00023098"/>
    </source>
</evidence>
<dbReference type="GO" id="GO:0019369">
    <property type="term" value="P:arachidonate metabolic process"/>
    <property type="evidence" value="ECO:0007669"/>
    <property type="project" value="TreeGrafter"/>
</dbReference>
<evidence type="ECO:0000256" key="5">
    <source>
        <dbReference type="SAM" id="MobiDB-lite"/>
    </source>
</evidence>
<reference evidence="7" key="1">
    <citation type="submission" date="2013-05" db="EMBL/GenBank/DDBJ databases">
        <authorList>
            <person name="Yim A.K.Y."/>
            <person name="Chan T.F."/>
            <person name="Ji K.M."/>
            <person name="Liu X.Y."/>
            <person name="Zhou J.W."/>
            <person name="Li R.Q."/>
            <person name="Yang K.Y."/>
            <person name="Li J."/>
            <person name="Li M."/>
            <person name="Law P.T.W."/>
            <person name="Wu Y.L."/>
            <person name="Cai Z.L."/>
            <person name="Qin H."/>
            <person name="Bao Y."/>
            <person name="Leung R.K.K."/>
            <person name="Ng P.K.S."/>
            <person name="Zou J."/>
            <person name="Zhong X.J."/>
            <person name="Ran P.X."/>
            <person name="Zhong N.S."/>
            <person name="Liu Z.G."/>
            <person name="Tsui S.K.W."/>
        </authorList>
    </citation>
    <scope>NUCLEOTIDE SEQUENCE</scope>
    <source>
        <strain evidence="7">Derf</strain>
        <tissue evidence="7">Whole organism</tissue>
    </source>
</reference>
<dbReference type="CDD" id="cd07211">
    <property type="entry name" value="Pat_PNPLA8"/>
    <property type="match status" value="1"/>
</dbReference>
<evidence type="ECO:0000256" key="4">
    <source>
        <dbReference type="PROSITE-ProRule" id="PRU01161"/>
    </source>
</evidence>
<keyword evidence="3 4" id="KW-0443">Lipid metabolism</keyword>
<name>A0A922IAF9_DERFA</name>
<feature type="domain" description="PNPLA" evidence="6">
    <location>
        <begin position="224"/>
        <end position="420"/>
    </location>
</feature>
<reference evidence="7" key="2">
    <citation type="journal article" date="2022" name="Res Sq">
        <title>Comparative Genomics Reveals Insights into the Divergent Evolution of Astigmatic Mites and Household Pest Adaptations.</title>
        <authorList>
            <person name="Xiong Q."/>
            <person name="Wan A.T.-Y."/>
            <person name="Liu X.-Y."/>
            <person name="Fung C.S.-H."/>
            <person name="Xiao X."/>
            <person name="Malainual N."/>
            <person name="Hou J."/>
            <person name="Wang L."/>
            <person name="Wang M."/>
            <person name="Yang K."/>
            <person name="Cui Y."/>
            <person name="Leung E."/>
            <person name="Nong W."/>
            <person name="Shin S.-K."/>
            <person name="Au S."/>
            <person name="Jeong K.Y."/>
            <person name="Chew F.T."/>
            <person name="Hui J."/>
            <person name="Leung T.F."/>
            <person name="Tungtrongchitr A."/>
            <person name="Zhong N."/>
            <person name="Liu Z."/>
            <person name="Tsui S."/>
        </authorList>
    </citation>
    <scope>NUCLEOTIDE SEQUENCE</scope>
    <source>
        <strain evidence="7">Derf</strain>
        <tissue evidence="7">Whole organism</tissue>
    </source>
</reference>
<dbReference type="AlphaFoldDB" id="A0A922IAF9"/>
<feature type="compositionally biased region" description="Polar residues" evidence="5">
    <location>
        <begin position="42"/>
        <end position="70"/>
    </location>
</feature>
<evidence type="ECO:0000313" key="7">
    <source>
        <dbReference type="EMBL" id="KAH9527188.1"/>
    </source>
</evidence>
<gene>
    <name evidence="7" type="primary">PNPLA8</name>
    <name evidence="7" type="ORF">DERF_001224</name>
</gene>
<dbReference type="GO" id="GO:0016020">
    <property type="term" value="C:membrane"/>
    <property type="evidence" value="ECO:0007669"/>
    <property type="project" value="TreeGrafter"/>
</dbReference>
<protein>
    <submittedName>
        <fullName evidence="7">Calcium-independent phospholipase A2-gamma</fullName>
    </submittedName>
</protein>
<feature type="active site" description="Proton acceptor" evidence="4">
    <location>
        <position position="407"/>
    </location>
</feature>
<feature type="short sequence motif" description="DGA/G" evidence="4">
    <location>
        <begin position="407"/>
        <end position="409"/>
    </location>
</feature>
<accession>A0A922IAF9</accession>
<evidence type="ECO:0000259" key="6">
    <source>
        <dbReference type="PROSITE" id="PS51635"/>
    </source>
</evidence>
<organism evidence="7 8">
    <name type="scientific">Dermatophagoides farinae</name>
    <name type="common">American house dust mite</name>
    <dbReference type="NCBI Taxonomy" id="6954"/>
    <lineage>
        <taxon>Eukaryota</taxon>
        <taxon>Metazoa</taxon>
        <taxon>Ecdysozoa</taxon>
        <taxon>Arthropoda</taxon>
        <taxon>Chelicerata</taxon>
        <taxon>Arachnida</taxon>
        <taxon>Acari</taxon>
        <taxon>Acariformes</taxon>
        <taxon>Sarcoptiformes</taxon>
        <taxon>Astigmata</taxon>
        <taxon>Psoroptidia</taxon>
        <taxon>Analgoidea</taxon>
        <taxon>Pyroglyphidae</taxon>
        <taxon>Dermatophagoidinae</taxon>
        <taxon>Dermatophagoides</taxon>
    </lineage>
</organism>
<evidence type="ECO:0000256" key="2">
    <source>
        <dbReference type="ARBA" id="ARBA00022963"/>
    </source>
</evidence>
<keyword evidence="8" id="KW-1185">Reference proteome</keyword>
<dbReference type="SUPFAM" id="SSF52151">
    <property type="entry name" value="FabD/lysophospholipase-like"/>
    <property type="match status" value="1"/>
</dbReference>
<feature type="active site" description="Nucleophile" evidence="4">
    <location>
        <position position="262"/>
    </location>
</feature>
<dbReference type="GO" id="GO:0016042">
    <property type="term" value="P:lipid catabolic process"/>
    <property type="evidence" value="ECO:0007669"/>
    <property type="project" value="UniProtKB-UniRule"/>
</dbReference>
<dbReference type="InterPro" id="IPR045217">
    <property type="entry name" value="PNPLA8-like"/>
</dbReference>
<dbReference type="PANTHER" id="PTHR24185">
    <property type="entry name" value="CALCIUM-INDEPENDENT PHOSPHOLIPASE A2-GAMMA"/>
    <property type="match status" value="1"/>
</dbReference>
<dbReference type="Proteomes" id="UP000790347">
    <property type="component" value="Unassembled WGS sequence"/>
</dbReference>
<dbReference type="InterPro" id="IPR002641">
    <property type="entry name" value="PNPLA_dom"/>
</dbReference>
<comment type="caution">
    <text evidence="7">The sequence shown here is derived from an EMBL/GenBank/DDBJ whole genome shotgun (WGS) entry which is preliminary data.</text>
</comment>
<feature type="short sequence motif" description="GXSXG" evidence="4">
    <location>
        <begin position="260"/>
        <end position="264"/>
    </location>
</feature>
<dbReference type="Gene3D" id="3.40.1090.10">
    <property type="entry name" value="Cytosolic phospholipase A2 catalytic domain"/>
    <property type="match status" value="1"/>
</dbReference>
<keyword evidence="2 4" id="KW-0442">Lipid degradation</keyword>
<dbReference type="EMBL" id="ASGP02000001">
    <property type="protein sequence ID" value="KAH9527188.1"/>
    <property type="molecule type" value="Genomic_DNA"/>
</dbReference>
<feature type="region of interest" description="Disordered" evidence="5">
    <location>
        <begin position="42"/>
        <end position="83"/>
    </location>
</feature>